<dbReference type="EMBL" id="NSKC01000008">
    <property type="protein sequence ID" value="PAU82837.1"/>
    <property type="molecule type" value="Genomic_DNA"/>
</dbReference>
<dbReference type="OrthoDB" id="178000at2157"/>
<feature type="compositionally biased region" description="Basic and acidic residues" evidence="2">
    <location>
        <begin position="322"/>
        <end position="332"/>
    </location>
</feature>
<dbReference type="AlphaFoldDB" id="A0A2A2FDU0"/>
<evidence type="ECO:0000313" key="3">
    <source>
        <dbReference type="EMBL" id="PAU82837.1"/>
    </source>
</evidence>
<comment type="caution">
    <text evidence="3">The sequence shown here is derived from an EMBL/GenBank/DDBJ whole genome shotgun (WGS) entry which is preliminary data.</text>
</comment>
<feature type="region of interest" description="Disordered" evidence="2">
    <location>
        <begin position="1"/>
        <end position="20"/>
    </location>
</feature>
<keyword evidence="4" id="KW-1185">Reference proteome</keyword>
<organism evidence="3 4">
    <name type="scientific">Halorubrum salipaludis</name>
    <dbReference type="NCBI Taxonomy" id="2032630"/>
    <lineage>
        <taxon>Archaea</taxon>
        <taxon>Methanobacteriati</taxon>
        <taxon>Methanobacteriota</taxon>
        <taxon>Stenosarchaea group</taxon>
        <taxon>Halobacteria</taxon>
        <taxon>Halobacteriales</taxon>
        <taxon>Haloferacaceae</taxon>
        <taxon>Halorubrum</taxon>
    </lineage>
</organism>
<evidence type="ECO:0000256" key="2">
    <source>
        <dbReference type="SAM" id="MobiDB-lite"/>
    </source>
</evidence>
<dbReference type="Gene3D" id="1.10.287.1490">
    <property type="match status" value="1"/>
</dbReference>
<feature type="region of interest" description="Disordered" evidence="2">
    <location>
        <begin position="291"/>
        <end position="332"/>
    </location>
</feature>
<name>A0A2A2FDU0_9EURY</name>
<reference evidence="3 4" key="1">
    <citation type="submission" date="2017-08" db="EMBL/GenBank/DDBJ databases">
        <title>The strain WRN001 was isolated from Binhai saline alkaline soil, Tianjin, China.</title>
        <authorList>
            <person name="Liu D."/>
            <person name="Zhang G."/>
        </authorList>
    </citation>
    <scope>NUCLEOTIDE SEQUENCE [LARGE SCALE GENOMIC DNA]</scope>
    <source>
        <strain evidence="3 4">WN019</strain>
    </source>
</reference>
<feature type="coiled-coil region" evidence="1">
    <location>
        <begin position="117"/>
        <end position="165"/>
    </location>
</feature>
<keyword evidence="1" id="KW-0175">Coiled coil</keyword>
<feature type="coiled-coil region" evidence="1">
    <location>
        <begin position="203"/>
        <end position="230"/>
    </location>
</feature>
<evidence type="ECO:0000313" key="4">
    <source>
        <dbReference type="Proteomes" id="UP000218083"/>
    </source>
</evidence>
<gene>
    <name evidence="3" type="ORF">CK500_11935</name>
</gene>
<sequence length="332" mass="34758">MSDLDPTDDGDSAAAAAEADADAVADTAEAAVAAAAAEADVGREELLKRAIVALAESEGIDVPDAEEVAAIQARLDDLDAEVDEKVEDLRERFVELYRDLESKAPADHAHEETAERLDAVAADLDAVADRLDEIEAEAAATATVGEAVEETIDALDDRLARVESRLDEVGDGDEIDELRDRTEALDDRTQDLDGRVDEIDEKLSRVASAVVRVRRRLEAAERDRADRERLDALTAAANRGGVRKAKCTNCGETVDIGLLTAPECPHCGRGFEELEPNPGFLGTSRLVVGDRPALGGEVHGDAGGTADAAGGGTADSPGGDVSTREGDGGGEP</sequence>
<feature type="compositionally biased region" description="Acidic residues" evidence="2">
    <location>
        <begin position="1"/>
        <end position="11"/>
    </location>
</feature>
<dbReference type="Proteomes" id="UP000218083">
    <property type="component" value="Unassembled WGS sequence"/>
</dbReference>
<evidence type="ECO:0000256" key="1">
    <source>
        <dbReference type="SAM" id="Coils"/>
    </source>
</evidence>
<proteinExistence type="predicted"/>
<protein>
    <recommendedName>
        <fullName evidence="5">t-SNARE coiled-coil homology domain-containing protein</fullName>
    </recommendedName>
</protein>
<dbReference type="RefSeq" id="WP_095637450.1">
    <property type="nucleotide sequence ID" value="NZ_NSKC01000008.1"/>
</dbReference>
<evidence type="ECO:0008006" key="5">
    <source>
        <dbReference type="Google" id="ProtNLM"/>
    </source>
</evidence>
<accession>A0A2A2FDU0</accession>
<feature type="compositionally biased region" description="Low complexity" evidence="2">
    <location>
        <begin position="304"/>
        <end position="320"/>
    </location>
</feature>